<dbReference type="AlphaFoldDB" id="A0A4R5Y188"/>
<dbReference type="Proteomes" id="UP000294621">
    <property type="component" value="Unassembled WGS sequence"/>
</dbReference>
<accession>A0A4R5Y188</accession>
<evidence type="ECO:0000313" key="1">
    <source>
        <dbReference type="EMBL" id="TDL37266.1"/>
    </source>
</evidence>
<dbReference type="EMBL" id="SMZQ01000005">
    <property type="protein sequence ID" value="TDL37266.1"/>
    <property type="molecule type" value="Genomic_DNA"/>
</dbReference>
<proteinExistence type="predicted"/>
<gene>
    <name evidence="1" type="ORF">E2R57_10980</name>
</gene>
<comment type="caution">
    <text evidence="1">The sequence shown here is derived from an EMBL/GenBank/DDBJ whole genome shotgun (WGS) entry which is preliminary data.</text>
</comment>
<dbReference type="RefSeq" id="WP_133349009.1">
    <property type="nucleotide sequence ID" value="NZ_SMZQ01000005.1"/>
</dbReference>
<reference evidence="1 2" key="1">
    <citation type="submission" date="2019-03" db="EMBL/GenBank/DDBJ databases">
        <title>Genome Sequencing and Assembly of Various Microbes Isolated from Partially Reclaimed Soil and Acid Mine Drainage (AMD) Site.</title>
        <authorList>
            <person name="Steinbock B."/>
            <person name="Bechtold R."/>
            <person name="Sevigny J.L."/>
            <person name="Thomas D."/>
            <person name="Cuthill L.R."/>
            <person name="Aveiro Johannsen E.J."/>
            <person name="Thomas K."/>
            <person name="Ghosh A."/>
        </authorList>
    </citation>
    <scope>NUCLEOTIDE SEQUENCE [LARGE SCALE GENOMIC DNA]</scope>
    <source>
        <strain evidence="1 2">S-A1</strain>
    </source>
</reference>
<organism evidence="1 2">
    <name type="scientific">Arthrobacter nitrophenolicus</name>
    <dbReference type="NCBI Taxonomy" id="683150"/>
    <lineage>
        <taxon>Bacteria</taxon>
        <taxon>Bacillati</taxon>
        <taxon>Actinomycetota</taxon>
        <taxon>Actinomycetes</taxon>
        <taxon>Micrococcales</taxon>
        <taxon>Micrococcaceae</taxon>
        <taxon>Arthrobacter</taxon>
    </lineage>
</organism>
<sequence length="78" mass="8116">MEAELEQLRSLARVIVAAEAALDAAYAALGTSASALLASGSWSLFEVSEASGLPEGELLDMLTSDGNNVLEQMLSEET</sequence>
<protein>
    <submittedName>
        <fullName evidence="1">Uncharacterized protein</fullName>
    </submittedName>
</protein>
<name>A0A4R5Y188_9MICC</name>
<evidence type="ECO:0000313" key="2">
    <source>
        <dbReference type="Proteomes" id="UP000294621"/>
    </source>
</evidence>